<dbReference type="PANTHER" id="PTHR43162">
    <property type="match status" value="1"/>
</dbReference>
<dbReference type="STRING" id="1893.SAMN02787144_1006296"/>
<sequence length="287" mass="30933">MTNEQNIQQSTQQNIQRAGPKTILVIGGTGKTGRRVAERLTAQGLPVRVGSRSAEPPFAWEDPNTWEAALDGVGAVYVTYYPDLGFPGAAEAVGAFSELAVKKGARRLVLLSGRGEEGAVNSENKLKESGADWTVVRASWFNQNFSESFFLEPVLAGELVLPTADAVEPFVDVEDIADVVIAALTDDKHIGRTYELSGPRSLSFGDVAAELSQVTGREITYTPVALDDYRAFLRENELPVEFADLFALILDGRNAGVVNGVEEVLGRKPRDFSAFAKDAAATGVWNV</sequence>
<dbReference type="Pfam" id="PF13460">
    <property type="entry name" value="NAD_binding_10"/>
    <property type="match status" value="1"/>
</dbReference>
<dbReference type="SUPFAM" id="SSF51735">
    <property type="entry name" value="NAD(P)-binding Rossmann-fold domains"/>
    <property type="match status" value="1"/>
</dbReference>
<gene>
    <name evidence="2" type="ORF">SAMN02787144_1006296</name>
</gene>
<dbReference type="InterPro" id="IPR051604">
    <property type="entry name" value="Ergot_Alk_Oxidoreductase"/>
</dbReference>
<dbReference type="Gene3D" id="3.40.50.720">
    <property type="entry name" value="NAD(P)-binding Rossmann-like Domain"/>
    <property type="match status" value="1"/>
</dbReference>
<dbReference type="InterPro" id="IPR036291">
    <property type="entry name" value="NAD(P)-bd_dom_sf"/>
</dbReference>
<organism evidence="2 3">
    <name type="scientific">Streptomyces atratus</name>
    <dbReference type="NCBI Taxonomy" id="1893"/>
    <lineage>
        <taxon>Bacteria</taxon>
        <taxon>Bacillati</taxon>
        <taxon>Actinomycetota</taxon>
        <taxon>Actinomycetes</taxon>
        <taxon>Kitasatosporales</taxon>
        <taxon>Streptomycetaceae</taxon>
        <taxon>Streptomyces</taxon>
    </lineage>
</organism>
<dbReference type="EMBL" id="FPJO01000006">
    <property type="protein sequence ID" value="SFX81833.1"/>
    <property type="molecule type" value="Genomic_DNA"/>
</dbReference>
<reference evidence="2 3" key="1">
    <citation type="submission" date="2016-11" db="EMBL/GenBank/DDBJ databases">
        <authorList>
            <person name="Jaros S."/>
            <person name="Januszkiewicz K."/>
            <person name="Wedrychowicz H."/>
        </authorList>
    </citation>
    <scope>NUCLEOTIDE SEQUENCE [LARGE SCALE GENOMIC DNA]</scope>
    <source>
        <strain evidence="2 3">OK807</strain>
    </source>
</reference>
<dbReference type="RefSeq" id="WP_177328127.1">
    <property type="nucleotide sequence ID" value="NZ_CP108277.1"/>
</dbReference>
<evidence type="ECO:0000313" key="2">
    <source>
        <dbReference type="EMBL" id="SFX81833.1"/>
    </source>
</evidence>
<proteinExistence type="predicted"/>
<accession>A0A1K2A645</accession>
<dbReference type="Proteomes" id="UP000181909">
    <property type="component" value="Unassembled WGS sequence"/>
</dbReference>
<dbReference type="InterPro" id="IPR016040">
    <property type="entry name" value="NAD(P)-bd_dom"/>
</dbReference>
<name>A0A1K2A645_STRAR</name>
<feature type="domain" description="NAD(P)-binding" evidence="1">
    <location>
        <begin position="27"/>
        <end position="186"/>
    </location>
</feature>
<dbReference type="PANTHER" id="PTHR43162:SF1">
    <property type="entry name" value="PRESTALK A DIFFERENTIATION PROTEIN A"/>
    <property type="match status" value="1"/>
</dbReference>
<dbReference type="Gene3D" id="3.90.25.10">
    <property type="entry name" value="UDP-galactose 4-epimerase, domain 1"/>
    <property type="match status" value="1"/>
</dbReference>
<protein>
    <submittedName>
        <fullName evidence="2">Uncharacterized conserved protein YbjT, contains NAD(P)-binding and DUF2867 domains</fullName>
    </submittedName>
</protein>
<dbReference type="AlphaFoldDB" id="A0A1K2A645"/>
<evidence type="ECO:0000259" key="1">
    <source>
        <dbReference type="Pfam" id="PF13460"/>
    </source>
</evidence>
<evidence type="ECO:0000313" key="3">
    <source>
        <dbReference type="Proteomes" id="UP000181909"/>
    </source>
</evidence>